<name>A0AAU7U696_9DEIO</name>
<feature type="transmembrane region" description="Helical" evidence="1">
    <location>
        <begin position="55"/>
        <end position="74"/>
    </location>
</feature>
<feature type="transmembrane region" description="Helical" evidence="1">
    <location>
        <begin position="95"/>
        <end position="114"/>
    </location>
</feature>
<keyword evidence="1" id="KW-1133">Transmembrane helix</keyword>
<keyword evidence="1" id="KW-0472">Membrane</keyword>
<geneLocation type="plasmid" evidence="2">
    <name>pDson01</name>
</geneLocation>
<keyword evidence="1" id="KW-0812">Transmembrane</keyword>
<dbReference type="AlphaFoldDB" id="A0AAU7U696"/>
<organism evidence="2">
    <name type="scientific">Deinococcus sonorensis KR-87</name>
    <dbReference type="NCBI Taxonomy" id="694439"/>
    <lineage>
        <taxon>Bacteria</taxon>
        <taxon>Thermotogati</taxon>
        <taxon>Deinococcota</taxon>
        <taxon>Deinococci</taxon>
        <taxon>Deinococcales</taxon>
        <taxon>Deinococcaceae</taxon>
        <taxon>Deinococcus</taxon>
    </lineage>
</organism>
<sequence length="170" mass="18234">MTTTEALLFLGLMVFMIVTQVGRKPLSLVRLLRPLLISLGVTAFTVHGVDFSGGAGLLISLGVALGAVFGVLAASQMRIEWQGDTPYSTAGWTYALVWVVSMGGRVLFGLLVSHPGAVQDAVVRFSMHHHILGATAWTTAFILMTVTEIGLRTLLVLARSRRRVPHPAIA</sequence>
<evidence type="ECO:0000313" key="2">
    <source>
        <dbReference type="EMBL" id="XBV83866.1"/>
    </source>
</evidence>
<evidence type="ECO:0008006" key="3">
    <source>
        <dbReference type="Google" id="ProtNLM"/>
    </source>
</evidence>
<reference evidence="2" key="1">
    <citation type="submission" date="2024-06" db="EMBL/GenBank/DDBJ databases">
        <title>Draft Genome Sequence of Deinococcus sonorensis Type Strain KR-87, a Biofilm Producing Representative of the Genus Deinococcus.</title>
        <authorList>
            <person name="Boren L.S."/>
            <person name="Grosso R.A."/>
            <person name="Hugenberg-Cox A.N."/>
            <person name="Hill J.T.E."/>
            <person name="Albert C.M."/>
            <person name="Tuohy J.M."/>
        </authorList>
    </citation>
    <scope>NUCLEOTIDE SEQUENCE</scope>
    <source>
        <strain evidence="2">KR-87</strain>
        <plasmid evidence="2">pDson01</plasmid>
    </source>
</reference>
<dbReference type="EMBL" id="CP158297">
    <property type="protein sequence ID" value="XBV83866.1"/>
    <property type="molecule type" value="Genomic_DNA"/>
</dbReference>
<proteinExistence type="predicted"/>
<keyword evidence="2" id="KW-0614">Plasmid</keyword>
<feature type="transmembrane region" description="Helical" evidence="1">
    <location>
        <begin position="134"/>
        <end position="157"/>
    </location>
</feature>
<dbReference type="KEGG" id="dsc:ABOD76_02125"/>
<protein>
    <recommendedName>
        <fullName evidence="3">Integral membrane protein</fullName>
    </recommendedName>
</protein>
<gene>
    <name evidence="2" type="ORF">ABOD76_02125</name>
</gene>
<accession>A0AAU7U696</accession>
<dbReference type="RefSeq" id="WP_350241674.1">
    <property type="nucleotide sequence ID" value="NZ_CP158297.1"/>
</dbReference>
<feature type="transmembrane region" description="Helical" evidence="1">
    <location>
        <begin position="6"/>
        <end position="22"/>
    </location>
</feature>
<evidence type="ECO:0000256" key="1">
    <source>
        <dbReference type="SAM" id="Phobius"/>
    </source>
</evidence>